<evidence type="ECO:0000256" key="2">
    <source>
        <dbReference type="ARBA" id="ARBA00022857"/>
    </source>
</evidence>
<dbReference type="SUPFAM" id="SSF51735">
    <property type="entry name" value="NAD(P)-binding Rossmann-fold domains"/>
    <property type="match status" value="1"/>
</dbReference>
<dbReference type="AlphaFoldDB" id="A0A9P7V7M6"/>
<dbReference type="NCBIfam" id="TIGR00745">
    <property type="entry name" value="apbA_panE"/>
    <property type="match status" value="1"/>
</dbReference>
<dbReference type="InterPro" id="IPR008927">
    <property type="entry name" value="6-PGluconate_DH-like_C_sf"/>
</dbReference>
<reference evidence="7" key="1">
    <citation type="submission" date="2021-03" db="EMBL/GenBank/DDBJ databases">
        <authorList>
            <person name="Palmer J.M."/>
        </authorList>
    </citation>
    <scope>NUCLEOTIDE SEQUENCE</scope>
    <source>
        <strain evidence="7">ARV_011</strain>
    </source>
</reference>
<evidence type="ECO:0000259" key="5">
    <source>
        <dbReference type="Pfam" id="PF02558"/>
    </source>
</evidence>
<dbReference type="GO" id="GO:0005737">
    <property type="term" value="C:cytoplasm"/>
    <property type="evidence" value="ECO:0007669"/>
    <property type="project" value="TreeGrafter"/>
</dbReference>
<sequence length="349" mass="38808">MTLPKVLIVGAGGIGTINALALDLNGKADATLVVRSDYNLVKEKGYEINSSMYGNFHNWRPNHFVPSIDVAAKEHGPFDFIMVTTKNIPDGPSSCESIIESAVTPGFTTIVLMQNGIDIEVPMKKAFPNNVVLSGVIYIGSSNENGVVTAKGTDTIRIGSFNDNPKEFAAMEKFAEIYQIEGKNTVVVDHECRKARWEKLVYNVSFNPLTAIVNMDVNRCQIHGANETLIRPAMRELIAIAKSDGYDIPEKTMEFFIHIGDGFFYCPSMCIDTRKKQLMEIEVILGNPLKVAEKNGVDAPILNTFYNLLKLKQMQLKEDKGLVKIDKEDYVGNNSDEYPSIFIEKNNLK</sequence>
<dbReference type="SUPFAM" id="SSF48179">
    <property type="entry name" value="6-phosphogluconate dehydrogenase C-terminal domain-like"/>
    <property type="match status" value="1"/>
</dbReference>
<dbReference type="EMBL" id="JAHMUF010000016">
    <property type="protein sequence ID" value="KAG7192769.1"/>
    <property type="molecule type" value="Genomic_DNA"/>
</dbReference>
<dbReference type="InterPro" id="IPR036291">
    <property type="entry name" value="NAD(P)-bd_dom_sf"/>
</dbReference>
<dbReference type="Pfam" id="PF02558">
    <property type="entry name" value="ApbA"/>
    <property type="match status" value="1"/>
</dbReference>
<dbReference type="EC" id="1.1.1.169" evidence="4"/>
<feature type="domain" description="Ketopantoate reductase C-terminal" evidence="6">
    <location>
        <begin position="193"/>
        <end position="313"/>
    </location>
</feature>
<dbReference type="InterPro" id="IPR051402">
    <property type="entry name" value="KPR-Related"/>
</dbReference>
<keyword evidence="8" id="KW-1185">Reference proteome</keyword>
<protein>
    <recommendedName>
        <fullName evidence="4">2-dehydropantoate 2-reductase</fullName>
        <ecNumber evidence="4">1.1.1.169</ecNumber>
    </recommendedName>
    <alternativeName>
        <fullName evidence="4">Ketopantoate reductase</fullName>
    </alternativeName>
</protein>
<dbReference type="FunFam" id="1.10.1040.10:FF:000017">
    <property type="entry name" value="2-dehydropantoate 2-reductase"/>
    <property type="match status" value="1"/>
</dbReference>
<dbReference type="InterPro" id="IPR013328">
    <property type="entry name" value="6PGD_dom2"/>
</dbReference>
<dbReference type="GO" id="GO:0008677">
    <property type="term" value="F:2-dehydropantoate 2-reductase activity"/>
    <property type="evidence" value="ECO:0007669"/>
    <property type="project" value="UniProtKB-EC"/>
</dbReference>
<proteinExistence type="inferred from homology"/>
<dbReference type="InterPro" id="IPR013752">
    <property type="entry name" value="KPA_reductase"/>
</dbReference>
<organism evidence="7 8">
    <name type="scientific">Scheffersomyces spartinae</name>
    <dbReference type="NCBI Taxonomy" id="45513"/>
    <lineage>
        <taxon>Eukaryota</taxon>
        <taxon>Fungi</taxon>
        <taxon>Dikarya</taxon>
        <taxon>Ascomycota</taxon>
        <taxon>Saccharomycotina</taxon>
        <taxon>Pichiomycetes</taxon>
        <taxon>Debaryomycetaceae</taxon>
        <taxon>Scheffersomyces</taxon>
    </lineage>
</organism>
<evidence type="ECO:0000256" key="3">
    <source>
        <dbReference type="ARBA" id="ARBA00023002"/>
    </source>
</evidence>
<dbReference type="GeneID" id="66114926"/>
<dbReference type="RefSeq" id="XP_043048319.1">
    <property type="nucleotide sequence ID" value="XM_043192347.1"/>
</dbReference>
<comment type="similarity">
    <text evidence="1 4">Belongs to the ketopantoate reductase family.</text>
</comment>
<name>A0A9P7V7M6_9ASCO</name>
<dbReference type="Gene3D" id="3.40.50.720">
    <property type="entry name" value="NAD(P)-binding Rossmann-like Domain"/>
    <property type="match status" value="1"/>
</dbReference>
<keyword evidence="2 4" id="KW-0521">NADP</keyword>
<evidence type="ECO:0000256" key="4">
    <source>
        <dbReference type="RuleBase" id="RU362068"/>
    </source>
</evidence>
<dbReference type="Pfam" id="PF08546">
    <property type="entry name" value="ApbA_C"/>
    <property type="match status" value="1"/>
</dbReference>
<dbReference type="PANTHER" id="PTHR21708:SF30">
    <property type="entry name" value="2-DEHYDROPANTOATE 2-REDUCTASE-RELATED"/>
    <property type="match status" value="1"/>
</dbReference>
<dbReference type="PANTHER" id="PTHR21708">
    <property type="entry name" value="PROBABLE 2-DEHYDROPANTOATE 2-REDUCTASE"/>
    <property type="match status" value="1"/>
</dbReference>
<dbReference type="InterPro" id="IPR013332">
    <property type="entry name" value="KPR_N"/>
</dbReference>
<evidence type="ECO:0000256" key="1">
    <source>
        <dbReference type="ARBA" id="ARBA00007870"/>
    </source>
</evidence>
<evidence type="ECO:0000259" key="6">
    <source>
        <dbReference type="Pfam" id="PF08546"/>
    </source>
</evidence>
<dbReference type="InterPro" id="IPR003710">
    <property type="entry name" value="ApbA"/>
</dbReference>
<feature type="domain" description="Ketopantoate reductase N-terminal" evidence="5">
    <location>
        <begin position="6"/>
        <end position="162"/>
    </location>
</feature>
<accession>A0A9P7V7M6</accession>
<dbReference type="OrthoDB" id="3609at2759"/>
<dbReference type="Proteomes" id="UP000790833">
    <property type="component" value="Unassembled WGS sequence"/>
</dbReference>
<comment type="catalytic activity">
    <reaction evidence="4">
        <text>(R)-pantoate + NADP(+) = 2-dehydropantoate + NADPH + H(+)</text>
        <dbReference type="Rhea" id="RHEA:16233"/>
        <dbReference type="ChEBI" id="CHEBI:11561"/>
        <dbReference type="ChEBI" id="CHEBI:15378"/>
        <dbReference type="ChEBI" id="CHEBI:15980"/>
        <dbReference type="ChEBI" id="CHEBI:57783"/>
        <dbReference type="ChEBI" id="CHEBI:58349"/>
        <dbReference type="EC" id="1.1.1.169"/>
    </reaction>
</comment>
<evidence type="ECO:0000313" key="7">
    <source>
        <dbReference type="EMBL" id="KAG7192769.1"/>
    </source>
</evidence>
<comment type="caution">
    <text evidence="7">The sequence shown here is derived from an EMBL/GenBank/DDBJ whole genome shotgun (WGS) entry which is preliminary data.</text>
</comment>
<evidence type="ECO:0000313" key="8">
    <source>
        <dbReference type="Proteomes" id="UP000790833"/>
    </source>
</evidence>
<gene>
    <name evidence="7" type="ORF">KQ657_001552</name>
</gene>
<dbReference type="Gene3D" id="1.10.1040.10">
    <property type="entry name" value="N-(1-d-carboxylethyl)-l-norvaline Dehydrogenase, domain 2"/>
    <property type="match status" value="1"/>
</dbReference>
<comment type="function">
    <text evidence="4">Catalyzes the NADPH-dependent reduction of ketopantoate into pantoic acid.</text>
</comment>
<dbReference type="GO" id="GO:0015940">
    <property type="term" value="P:pantothenate biosynthetic process"/>
    <property type="evidence" value="ECO:0007669"/>
    <property type="project" value="InterPro"/>
</dbReference>
<keyword evidence="3 4" id="KW-0560">Oxidoreductase</keyword>